<feature type="transmembrane region" description="Helical" evidence="6">
    <location>
        <begin position="20"/>
        <end position="38"/>
    </location>
</feature>
<evidence type="ECO:0000259" key="7">
    <source>
        <dbReference type="Pfam" id="PF12698"/>
    </source>
</evidence>
<dbReference type="NCBIfam" id="TIGR03062">
    <property type="entry name" value="pip_yhgE_Cterm"/>
    <property type="match status" value="1"/>
</dbReference>
<feature type="transmembrane region" description="Helical" evidence="6">
    <location>
        <begin position="622"/>
        <end position="645"/>
    </location>
</feature>
<name>A0A7X0VWL7_9BACL</name>
<dbReference type="PANTHER" id="PTHR43077">
    <property type="entry name" value="TRANSPORT PERMEASE YVFS-RELATED"/>
    <property type="match status" value="1"/>
</dbReference>
<comment type="subcellular location">
    <subcellularLocation>
        <location evidence="1">Membrane</location>
        <topology evidence="1">Multi-pass membrane protein</topology>
    </subcellularLocation>
</comment>
<evidence type="ECO:0000256" key="3">
    <source>
        <dbReference type="ARBA" id="ARBA00022989"/>
    </source>
</evidence>
<dbReference type="Proteomes" id="UP000564644">
    <property type="component" value="Unassembled WGS sequence"/>
</dbReference>
<feature type="transmembrane region" description="Helical" evidence="6">
    <location>
        <begin position="559"/>
        <end position="581"/>
    </location>
</feature>
<dbReference type="InterPro" id="IPR013525">
    <property type="entry name" value="ABC2_TM"/>
</dbReference>
<sequence>MKAIARIYAGDLRRIVTNPAAAVIIAGLAALPSLYAWFNIEASWDPYGQTGRLPVAVVNRDAGTTVRGTPVNVGKEVVAALRQNPKIGWEFKDEAEAMRGVKYGDDYAAIVIPPEFSARLATVLEETPQAAEIDYYVNEKINAIAPKITSSGATGIVEEVSSRFVETANGIIFNIFNQVGSELEANLPEIEKLESLIFELEDKFPEIRAAADTAQLDLEKLNGIVGTARRRLPEAAKLVTDGQALAGKAQTALQQVGAALSGLAPGIKQDLVLLRGLAGAAADASHLLANASADPQAARAALAGAADRAGAAADAIGRIADLLGQVDALASAHPLAGPIAKLKEAGDSFRNEATALKALETAVSQGQTPAKELADRASNAAEQARSRLDDWIGSYDTVVVPRVNQAVQQAGTVAGNAQKALAEAVQALPEVQDILNRASQGLAVGTKGLAAIRAELPAAEQKVRELADKIRAFRQEGNLRELIALLRHNAQRQSEFFAKPVVLKENQMFPVGGYGSAMSPFFSTLSLWVGALLLVSLLSVDVHEPGAAYRTHDVYFGRYLTFATLAAVQSLIVTLGDIWLLGTHVAAKGWFILFGVGLSLLFMLMVYTLVSVFGNVGKAMAIVLLVLQLGGAGGTFPIQLAPAFFRAIHPFLPFTYGIGLMREAVGGILWDAAFEDIVRLCAFAAGALVLGLALKRPMERLTAGMVAKARESRLIH</sequence>
<feature type="domain" description="ABC-2 type transporter transmembrane" evidence="7">
    <location>
        <begin position="36"/>
        <end position="151"/>
    </location>
</feature>
<dbReference type="NCBIfam" id="TIGR03061">
    <property type="entry name" value="pip_yhgE_Nterm"/>
    <property type="match status" value="1"/>
</dbReference>
<keyword evidence="4 6" id="KW-0472">Membrane</keyword>
<keyword evidence="9" id="KW-1185">Reference proteome</keyword>
<dbReference type="InterPro" id="IPR017500">
    <property type="entry name" value="Phage_infect_YhgE_N"/>
</dbReference>
<dbReference type="EMBL" id="JACJVO010000024">
    <property type="protein sequence ID" value="MBB6733101.1"/>
    <property type="molecule type" value="Genomic_DNA"/>
</dbReference>
<dbReference type="AlphaFoldDB" id="A0A7X0VWL7"/>
<keyword evidence="2 6" id="KW-0812">Transmembrane</keyword>
<evidence type="ECO:0000256" key="5">
    <source>
        <dbReference type="SAM" id="Coils"/>
    </source>
</evidence>
<feature type="transmembrane region" description="Helical" evidence="6">
    <location>
        <begin position="677"/>
        <end position="694"/>
    </location>
</feature>
<dbReference type="Gene3D" id="3.40.1710.10">
    <property type="entry name" value="abc type-2 transporter like domain"/>
    <property type="match status" value="1"/>
</dbReference>
<evidence type="ECO:0000256" key="1">
    <source>
        <dbReference type="ARBA" id="ARBA00004141"/>
    </source>
</evidence>
<keyword evidence="5" id="KW-0175">Coiled coil</keyword>
<evidence type="ECO:0000256" key="4">
    <source>
        <dbReference type="ARBA" id="ARBA00023136"/>
    </source>
</evidence>
<evidence type="ECO:0000256" key="2">
    <source>
        <dbReference type="ARBA" id="ARBA00022692"/>
    </source>
</evidence>
<dbReference type="InterPro" id="IPR017501">
    <property type="entry name" value="Phage_infect_YhgE_C"/>
</dbReference>
<dbReference type="GO" id="GO:0016020">
    <property type="term" value="C:membrane"/>
    <property type="evidence" value="ECO:0007669"/>
    <property type="project" value="UniProtKB-SubCell"/>
</dbReference>
<comment type="caution">
    <text evidence="8">The sequence shown here is derived from an EMBL/GenBank/DDBJ whole genome shotgun (WGS) entry which is preliminary data.</text>
</comment>
<reference evidence="8 9" key="1">
    <citation type="submission" date="2020-08" db="EMBL/GenBank/DDBJ databases">
        <title>Cohnella phylogeny.</title>
        <authorList>
            <person name="Dunlap C."/>
        </authorList>
    </citation>
    <scope>NUCLEOTIDE SEQUENCE [LARGE SCALE GENOMIC DNA]</scope>
    <source>
        <strain evidence="8 9">CBP 2801</strain>
    </source>
</reference>
<gene>
    <name evidence="8" type="ORF">H7C18_19465</name>
</gene>
<accession>A0A7X0VWL7</accession>
<dbReference type="PANTHER" id="PTHR43077:SF10">
    <property type="entry name" value="TRANSPORT PERMEASE PROTEIN"/>
    <property type="match status" value="1"/>
</dbReference>
<feature type="domain" description="ABC-2 type transporter transmembrane" evidence="7">
    <location>
        <begin position="554"/>
        <end position="692"/>
    </location>
</feature>
<evidence type="ECO:0000256" key="6">
    <source>
        <dbReference type="SAM" id="Phobius"/>
    </source>
</evidence>
<dbReference type="RefSeq" id="WP_185130758.1">
    <property type="nucleotide sequence ID" value="NZ_JACJVO010000024.1"/>
</dbReference>
<proteinExistence type="predicted"/>
<evidence type="ECO:0000313" key="9">
    <source>
        <dbReference type="Proteomes" id="UP000564644"/>
    </source>
</evidence>
<dbReference type="Pfam" id="PF12698">
    <property type="entry name" value="ABC2_membrane_3"/>
    <property type="match status" value="2"/>
</dbReference>
<feature type="coiled-coil region" evidence="5">
    <location>
        <begin position="449"/>
        <end position="476"/>
    </location>
</feature>
<keyword evidence="3 6" id="KW-1133">Transmembrane helix</keyword>
<evidence type="ECO:0000313" key="8">
    <source>
        <dbReference type="EMBL" id="MBB6733101.1"/>
    </source>
</evidence>
<protein>
    <submittedName>
        <fullName evidence="8">YhgE/Pip domain-containing protein</fullName>
    </submittedName>
</protein>
<dbReference type="InterPro" id="IPR051328">
    <property type="entry name" value="T7SS_ABC-Transporter"/>
</dbReference>
<feature type="transmembrane region" description="Helical" evidence="6">
    <location>
        <begin position="587"/>
        <end position="610"/>
    </location>
</feature>
<feature type="transmembrane region" description="Helical" evidence="6">
    <location>
        <begin position="517"/>
        <end position="538"/>
    </location>
</feature>
<dbReference type="GO" id="GO:0140359">
    <property type="term" value="F:ABC-type transporter activity"/>
    <property type="evidence" value="ECO:0007669"/>
    <property type="project" value="InterPro"/>
</dbReference>
<organism evidence="8 9">
    <name type="scientific">Cohnella zeiphila</name>
    <dbReference type="NCBI Taxonomy" id="2761120"/>
    <lineage>
        <taxon>Bacteria</taxon>
        <taxon>Bacillati</taxon>
        <taxon>Bacillota</taxon>
        <taxon>Bacilli</taxon>
        <taxon>Bacillales</taxon>
        <taxon>Paenibacillaceae</taxon>
        <taxon>Cohnella</taxon>
    </lineage>
</organism>